<protein>
    <submittedName>
        <fullName evidence="1">Uncharacterized protein</fullName>
    </submittedName>
</protein>
<gene>
    <name evidence="1" type="ORF">CEXT_565731</name>
</gene>
<evidence type="ECO:0000313" key="2">
    <source>
        <dbReference type="Proteomes" id="UP001054945"/>
    </source>
</evidence>
<name>A0AAV4QH31_CAEEX</name>
<reference evidence="1 2" key="1">
    <citation type="submission" date="2021-06" db="EMBL/GenBank/DDBJ databases">
        <title>Caerostris extrusa draft genome.</title>
        <authorList>
            <person name="Kono N."/>
            <person name="Arakawa K."/>
        </authorList>
    </citation>
    <scope>NUCLEOTIDE SEQUENCE [LARGE SCALE GENOMIC DNA]</scope>
</reference>
<organism evidence="1 2">
    <name type="scientific">Caerostris extrusa</name>
    <name type="common">Bark spider</name>
    <name type="synonym">Caerostris bankana</name>
    <dbReference type="NCBI Taxonomy" id="172846"/>
    <lineage>
        <taxon>Eukaryota</taxon>
        <taxon>Metazoa</taxon>
        <taxon>Ecdysozoa</taxon>
        <taxon>Arthropoda</taxon>
        <taxon>Chelicerata</taxon>
        <taxon>Arachnida</taxon>
        <taxon>Araneae</taxon>
        <taxon>Araneomorphae</taxon>
        <taxon>Entelegynae</taxon>
        <taxon>Araneoidea</taxon>
        <taxon>Araneidae</taxon>
        <taxon>Caerostris</taxon>
    </lineage>
</organism>
<dbReference type="AlphaFoldDB" id="A0AAV4QH31"/>
<keyword evidence="2" id="KW-1185">Reference proteome</keyword>
<evidence type="ECO:0000313" key="1">
    <source>
        <dbReference type="EMBL" id="GIY07355.1"/>
    </source>
</evidence>
<dbReference type="Proteomes" id="UP001054945">
    <property type="component" value="Unassembled WGS sequence"/>
</dbReference>
<proteinExistence type="predicted"/>
<accession>A0AAV4QH31</accession>
<sequence length="106" mass="12138">MNVRMPPRKPSKLICCILLYQEHDELEGDKICSLWGQSLRVIWSEWDLFALGTISASNLVRMGRSGQNSLPILYLLFFFFLSRSILSGKIRSSHCGKQSCEVDRKS</sequence>
<comment type="caution">
    <text evidence="1">The sequence shown here is derived from an EMBL/GenBank/DDBJ whole genome shotgun (WGS) entry which is preliminary data.</text>
</comment>
<dbReference type="EMBL" id="BPLR01006093">
    <property type="protein sequence ID" value="GIY07355.1"/>
    <property type="molecule type" value="Genomic_DNA"/>
</dbReference>